<dbReference type="GO" id="GO:0006355">
    <property type="term" value="P:regulation of DNA-templated transcription"/>
    <property type="evidence" value="ECO:0007669"/>
    <property type="project" value="InterPro"/>
</dbReference>
<gene>
    <name evidence="2" type="ORF">BDD21_1146</name>
</gene>
<dbReference type="InterPro" id="IPR013321">
    <property type="entry name" value="Arc_rbn_hlx_hlx"/>
</dbReference>
<evidence type="ECO:0000313" key="2">
    <source>
        <dbReference type="EMBL" id="RKT43788.1"/>
    </source>
</evidence>
<dbReference type="InterPro" id="IPR010985">
    <property type="entry name" value="Ribbon_hlx_hlx"/>
</dbReference>
<dbReference type="Pfam" id="PF22513">
    <property type="entry name" value="FitA-like_RHH"/>
    <property type="match status" value="1"/>
</dbReference>
<protein>
    <submittedName>
        <fullName evidence="2">Plasmid stability protein</fullName>
    </submittedName>
</protein>
<name>A0A495V7Q4_9GAMM</name>
<dbReference type="OrthoDB" id="2389872at2"/>
<reference evidence="2 3" key="1">
    <citation type="submission" date="2018-10" db="EMBL/GenBank/DDBJ databases">
        <title>Genomic Encyclopedia of Archaeal and Bacterial Type Strains, Phase II (KMG-II): from individual species to whole genera.</title>
        <authorList>
            <person name="Goeker M."/>
        </authorList>
    </citation>
    <scope>NUCLEOTIDE SEQUENCE [LARGE SCALE GENOMIC DNA]</scope>
    <source>
        <strain evidence="2 3">DSM 235</strain>
    </source>
</reference>
<dbReference type="EMBL" id="RBXL01000001">
    <property type="protein sequence ID" value="RKT43788.1"/>
    <property type="molecule type" value="Genomic_DNA"/>
</dbReference>
<accession>A0A495V7Q4</accession>
<evidence type="ECO:0000313" key="3">
    <source>
        <dbReference type="Proteomes" id="UP000274556"/>
    </source>
</evidence>
<dbReference type="SUPFAM" id="SSF47598">
    <property type="entry name" value="Ribbon-helix-helix"/>
    <property type="match status" value="1"/>
</dbReference>
<feature type="domain" description="Antitoxin FitA-like ribbon-helix-helix" evidence="1">
    <location>
        <begin position="2"/>
        <end position="39"/>
    </location>
</feature>
<organism evidence="2 3">
    <name type="scientific">Thiocapsa rosea</name>
    <dbReference type="NCBI Taxonomy" id="69360"/>
    <lineage>
        <taxon>Bacteria</taxon>
        <taxon>Pseudomonadati</taxon>
        <taxon>Pseudomonadota</taxon>
        <taxon>Gammaproteobacteria</taxon>
        <taxon>Chromatiales</taxon>
        <taxon>Chromatiaceae</taxon>
        <taxon>Thiocapsa</taxon>
    </lineage>
</organism>
<sequence>MADLVVRNLDQSIVEALKRRAAVRGRSAEAEHRLILEQVLLHPAKRTFAEILASMPDVGRDSDFERTEAAEGADDVFD</sequence>
<dbReference type="AlphaFoldDB" id="A0A495V7Q4"/>
<dbReference type="InterPro" id="IPR053853">
    <property type="entry name" value="FitA-like_RHH"/>
</dbReference>
<dbReference type="Proteomes" id="UP000274556">
    <property type="component" value="Unassembled WGS sequence"/>
</dbReference>
<comment type="caution">
    <text evidence="2">The sequence shown here is derived from an EMBL/GenBank/DDBJ whole genome shotgun (WGS) entry which is preliminary data.</text>
</comment>
<keyword evidence="3" id="KW-1185">Reference proteome</keyword>
<evidence type="ECO:0000259" key="1">
    <source>
        <dbReference type="Pfam" id="PF22513"/>
    </source>
</evidence>
<dbReference type="Gene3D" id="1.10.1220.10">
    <property type="entry name" value="Met repressor-like"/>
    <property type="match status" value="1"/>
</dbReference>
<dbReference type="RefSeq" id="WP_120796320.1">
    <property type="nucleotide sequence ID" value="NZ_RBXL01000001.1"/>
</dbReference>
<proteinExistence type="predicted"/>